<accession>A0ABW2R1N1</accession>
<dbReference type="PANTHER" id="PTHR43031:SF1">
    <property type="entry name" value="PYRIDINE NUCLEOTIDE-DISULPHIDE OXIDOREDUCTASE"/>
    <property type="match status" value="1"/>
</dbReference>
<proteinExistence type="predicted"/>
<keyword evidence="3" id="KW-1185">Reference proteome</keyword>
<evidence type="ECO:0000313" key="3">
    <source>
        <dbReference type="Proteomes" id="UP001596473"/>
    </source>
</evidence>
<dbReference type="EMBL" id="JBHTBQ010000033">
    <property type="protein sequence ID" value="MFC7421094.1"/>
    <property type="molecule type" value="Genomic_DNA"/>
</dbReference>
<dbReference type="PROSITE" id="PS50206">
    <property type="entry name" value="RHODANESE_3"/>
    <property type="match status" value="1"/>
</dbReference>
<dbReference type="RefSeq" id="WP_380188670.1">
    <property type="nucleotide sequence ID" value="NZ_JBHTBQ010000033.1"/>
</dbReference>
<dbReference type="InterPro" id="IPR001763">
    <property type="entry name" value="Rhodanese-like_dom"/>
</dbReference>
<name>A0ABW2R1N1_9NEIS</name>
<feature type="domain" description="Rhodanese" evidence="1">
    <location>
        <begin position="42"/>
        <end position="132"/>
    </location>
</feature>
<dbReference type="Gene3D" id="3.40.250.10">
    <property type="entry name" value="Rhodanese-like domain"/>
    <property type="match status" value="1"/>
</dbReference>
<dbReference type="InterPro" id="IPR001307">
    <property type="entry name" value="Thiosulphate_STrfase_CS"/>
</dbReference>
<protein>
    <submittedName>
        <fullName evidence="2">Rhodanese-like domain-containing protein</fullName>
    </submittedName>
</protein>
<dbReference type="SUPFAM" id="SSF52821">
    <property type="entry name" value="Rhodanese/Cell cycle control phosphatase"/>
    <property type="match status" value="1"/>
</dbReference>
<dbReference type="PROSITE" id="PS00380">
    <property type="entry name" value="RHODANESE_1"/>
    <property type="match status" value="1"/>
</dbReference>
<comment type="caution">
    <text evidence="2">The sequence shown here is derived from an EMBL/GenBank/DDBJ whole genome shotgun (WGS) entry which is preliminary data.</text>
</comment>
<reference evidence="3" key="1">
    <citation type="journal article" date="2019" name="Int. J. Syst. Evol. Microbiol.">
        <title>The Global Catalogue of Microorganisms (GCM) 10K type strain sequencing project: providing services to taxonomists for standard genome sequencing and annotation.</title>
        <authorList>
            <consortium name="The Broad Institute Genomics Platform"/>
            <consortium name="The Broad Institute Genome Sequencing Center for Infectious Disease"/>
            <person name="Wu L."/>
            <person name="Ma J."/>
        </authorList>
    </citation>
    <scope>NUCLEOTIDE SEQUENCE [LARGE SCALE GENOMIC DNA]</scope>
    <source>
        <strain evidence="3">CCUG 62945</strain>
    </source>
</reference>
<gene>
    <name evidence="2" type="ORF">ACFQNF_14610</name>
</gene>
<dbReference type="SMART" id="SM00450">
    <property type="entry name" value="RHOD"/>
    <property type="match status" value="1"/>
</dbReference>
<dbReference type="Pfam" id="PF00581">
    <property type="entry name" value="Rhodanese"/>
    <property type="match status" value="1"/>
</dbReference>
<sequence length="148" mass="15746">MSDQSAVKSSGLASSAESAAYLADKLRFHTDAADLASDLYVQHPEIIALDTRSSEAYGRGHIPGAISFPHRLMDEASTAQLDRSKVYVCYCDGIGCNGSTWGSYKLAKLGFTVKELIGGLDFWQRDGHPLAVGKEAGVLVGGTVECDC</sequence>
<dbReference type="InterPro" id="IPR050229">
    <property type="entry name" value="GlpE_sulfurtransferase"/>
</dbReference>
<dbReference type="InterPro" id="IPR036873">
    <property type="entry name" value="Rhodanese-like_dom_sf"/>
</dbReference>
<evidence type="ECO:0000313" key="2">
    <source>
        <dbReference type="EMBL" id="MFC7421094.1"/>
    </source>
</evidence>
<dbReference type="PANTHER" id="PTHR43031">
    <property type="entry name" value="FAD-DEPENDENT OXIDOREDUCTASE"/>
    <property type="match status" value="1"/>
</dbReference>
<evidence type="ECO:0000259" key="1">
    <source>
        <dbReference type="PROSITE" id="PS50206"/>
    </source>
</evidence>
<dbReference type="Proteomes" id="UP001596473">
    <property type="component" value="Unassembled WGS sequence"/>
</dbReference>
<organism evidence="2 3">
    <name type="scientific">Iodobacter arcticus</name>
    <dbReference type="NCBI Taxonomy" id="590593"/>
    <lineage>
        <taxon>Bacteria</taxon>
        <taxon>Pseudomonadati</taxon>
        <taxon>Pseudomonadota</taxon>
        <taxon>Betaproteobacteria</taxon>
        <taxon>Neisseriales</taxon>
        <taxon>Chitinibacteraceae</taxon>
        <taxon>Iodobacter</taxon>
    </lineage>
</organism>